<dbReference type="Proteomes" id="UP001152592">
    <property type="component" value="Unassembled WGS sequence"/>
</dbReference>
<accession>A0A9W4IYN9</accession>
<name>A0A9W4IYN9_9EURO</name>
<organism evidence="2 3">
    <name type="scientific">Penicillium salamii</name>
    <dbReference type="NCBI Taxonomy" id="1612424"/>
    <lineage>
        <taxon>Eukaryota</taxon>
        <taxon>Fungi</taxon>
        <taxon>Dikarya</taxon>
        <taxon>Ascomycota</taxon>
        <taxon>Pezizomycotina</taxon>
        <taxon>Eurotiomycetes</taxon>
        <taxon>Eurotiomycetidae</taxon>
        <taxon>Eurotiales</taxon>
        <taxon>Aspergillaceae</taxon>
        <taxon>Penicillium</taxon>
    </lineage>
</organism>
<proteinExistence type="predicted"/>
<feature type="compositionally biased region" description="Polar residues" evidence="1">
    <location>
        <begin position="8"/>
        <end position="23"/>
    </location>
</feature>
<evidence type="ECO:0000313" key="3">
    <source>
        <dbReference type="Proteomes" id="UP001152592"/>
    </source>
</evidence>
<evidence type="ECO:0000313" key="2">
    <source>
        <dbReference type="EMBL" id="CAG8362361.1"/>
    </source>
</evidence>
<sequence>MDPRHQPITPSKALSSLNLGSSTPKRRRNFICDGSSPPSVFDNGSPTEAYSVDDSPTPQNRPSAFMRGLNPVTDDSFTIARPNKRRKSANQGAVVRSFYAVPNEIWDKIFDYIVAVDPQEDRLLLPVDAYDNPETKELFSSLRLVTPRWSTILAPRIFKRISGLLGRAEDPLKPVFKASVSQWASDVHDVSFGIVGAWHEGDMYDAYITNVSTGAVSVLLSRFENMKTLRLQSPTVVAPFCAEDQIPAASLAKLTGSIIHAMRYVSLPKLKCLYISLPVTAEFGRFFDVESYTDNFTTILSHIEEMHLIINDDSGIEAFRKPATPRSNIKARYPLQPFAEYLTQFIGCAENVKILTVETRAPLNLTGLEASKMTKLECLKLERVELEWETLRDIFYESRATLRRLELNEIKLLTGTWQDVFELENTSLIDLEFIALRGNSYALTSANVRFNFQLQSWSPLHTLVTTDWRALRNLETRVVMNRNEAGLFVDLDDPLRNWHFLH</sequence>
<reference evidence="2" key="1">
    <citation type="submission" date="2021-07" db="EMBL/GenBank/DDBJ databases">
        <authorList>
            <person name="Branca A.L. A."/>
        </authorList>
    </citation>
    <scope>NUCLEOTIDE SEQUENCE</scope>
</reference>
<feature type="region of interest" description="Disordered" evidence="1">
    <location>
        <begin position="1"/>
        <end position="68"/>
    </location>
</feature>
<comment type="caution">
    <text evidence="2">The sequence shown here is derived from an EMBL/GenBank/DDBJ whole genome shotgun (WGS) entry which is preliminary data.</text>
</comment>
<protein>
    <submittedName>
        <fullName evidence="2">Uncharacterized protein</fullName>
    </submittedName>
</protein>
<dbReference type="OrthoDB" id="4359917at2759"/>
<evidence type="ECO:0000256" key="1">
    <source>
        <dbReference type="SAM" id="MobiDB-lite"/>
    </source>
</evidence>
<dbReference type="AlphaFoldDB" id="A0A9W4IYN9"/>
<dbReference type="EMBL" id="CAJVPD010000177">
    <property type="protein sequence ID" value="CAG8362361.1"/>
    <property type="molecule type" value="Genomic_DNA"/>
</dbReference>
<gene>
    <name evidence="2" type="ORF">PSALAMII_LOCUS3768</name>
</gene>
<feature type="compositionally biased region" description="Polar residues" evidence="1">
    <location>
        <begin position="36"/>
        <end position="62"/>
    </location>
</feature>